<feature type="transmembrane region" description="Helical" evidence="6">
    <location>
        <begin position="1155"/>
        <end position="1179"/>
    </location>
</feature>
<evidence type="ECO:0000256" key="6">
    <source>
        <dbReference type="SAM" id="Phobius"/>
    </source>
</evidence>
<dbReference type="InterPro" id="IPR029058">
    <property type="entry name" value="AB_hydrolase_fold"/>
</dbReference>
<evidence type="ECO:0000256" key="2">
    <source>
        <dbReference type="ARBA" id="ARBA00022692"/>
    </source>
</evidence>
<evidence type="ECO:0000313" key="8">
    <source>
        <dbReference type="Proteomes" id="UP000799291"/>
    </source>
</evidence>
<protein>
    <recommendedName>
        <fullName evidence="9">DUF676 domain-containing protein</fullName>
    </recommendedName>
</protein>
<feature type="region of interest" description="Disordered" evidence="5">
    <location>
        <begin position="496"/>
        <end position="530"/>
    </location>
</feature>
<feature type="region of interest" description="Disordered" evidence="5">
    <location>
        <begin position="428"/>
        <end position="457"/>
    </location>
</feature>
<dbReference type="SUPFAM" id="SSF144083">
    <property type="entry name" value="Magnesium transport protein CorA, transmembrane region"/>
    <property type="match status" value="1"/>
</dbReference>
<dbReference type="Pfam" id="PF01544">
    <property type="entry name" value="CorA"/>
    <property type="match status" value="1"/>
</dbReference>
<keyword evidence="2 6" id="KW-0812">Transmembrane</keyword>
<keyword evidence="8" id="KW-1185">Reference proteome</keyword>
<dbReference type="Proteomes" id="UP000799291">
    <property type="component" value="Unassembled WGS sequence"/>
</dbReference>
<proteinExistence type="predicted"/>
<dbReference type="EMBL" id="MU005593">
    <property type="protein sequence ID" value="KAF2681139.1"/>
    <property type="molecule type" value="Genomic_DNA"/>
</dbReference>
<dbReference type="OrthoDB" id="341259at2759"/>
<sequence>MPLKCFTRDQTSTKFDIVAVPAIGADPVFTFRYPGLAQPNPKNLTRWKHIFSPISGARVFLYTFDRPQDSGTHGITKYADDLLQCMLEKGLGGTRFIHLVGHSTGGIVIKRALVIANGSNNPKLLDIKSKCCSTAFFGTPHHGSTVLCQSTYKQAITAVLDLEYPITERVRRDLQNVETMDGMGFFSALFEPITINMEKIWSFYETMDTNLQVRARANGKIGAARIHRLVVEKRSTALDGCDSSRFPLIGCEELIPVKADHSTLPRFGDNPKSNVYRTYIEQLQTYIDTLAGICKEDLDARWLEHKLRVEVHRFHDLIEDNQMTVKLWSVTPTLFKLLESGPEACLNERVADAMRSPIEPVEQIANDTAPHDTSVPNSTTVASPVACGGKNDTKPALQIRIDTASPKEVVNLRQQEELPPHTASTLVEAGQEDHNHSQHPEPPDDDTQSDTSTPSAYSLPETYRFRWIHIPCNNPLWVDKLFLAVERERENRLFNKVAESTTSTSDDETLREQHTPGNSELSETPTEMLERPLENPLASHLLKAKELVEQKGLKAPGLKEALMNPRTQTNLLKLAQEVPSIKKTNSIPEAAQMVNDIRERSIIVDTLKQQIREGRSPDLSLINQKLLEDRAKVAQHPNAAQLSSAVLSKDYWLLQQKNSRHDLPHGRYMQHSCKVFLPKNPVDPDSDSENTLQHYLASIPSPIESPQLCVYLPYLHWDTFSGLQVRNDIVKRRMQHPVSMVRNSTIENGGCMENKLIWQYLVDKNNLPLHIRRTLDQFGQAHLENTEGRDQDQVLYKCTMPEDNDPFTGPIFHSAKNRASHTDDAKVLMVDQLWCWVIDSDTVTTFFTPREDLKAHQQPGYRNELSNDCDHGSLQTSQDAEHAAVQINGRPKTYSPGDLLYHLYTDVNGDQRFANRCADPFDFIALAVWHAITVFLDRVPDRDLQVFTLFEERLCELVEFRTSSFKDFRDSQIKSSEIFMGKSKGSAASRESREIVQALDPSYDLTAWIELNDIQDELSMLGSLFGKQSEVVSDLISSYELLDKSSDKMNHKQSIGWLKDAKMCVSRYQQKVEELRTRTQTAIVDNQSLLDMKQKQSNVIEAYFGRIAAQTQGEQNRTILIFTIFTVVFLPLSFFTSLFSMNVREWTGNDTNKTLHTVVTLMVSVSVFVIIAALLMAFFSRHIMEGTSATVQKTVVRVKNGHKHFQTLRNWWRRRRGKEEDEEEDDVINIEAGIASPGNMSWFGSRMDLDRVEQDGSRRRN</sequence>
<gene>
    <name evidence="7" type="ORF">K458DRAFT_392364</name>
</gene>
<dbReference type="GO" id="GO:0046873">
    <property type="term" value="F:metal ion transmembrane transporter activity"/>
    <property type="evidence" value="ECO:0007669"/>
    <property type="project" value="InterPro"/>
</dbReference>
<keyword evidence="3 6" id="KW-1133">Transmembrane helix</keyword>
<comment type="subcellular location">
    <subcellularLocation>
        <location evidence="1">Membrane</location>
        <topology evidence="1">Multi-pass membrane protein</topology>
    </subcellularLocation>
</comment>
<keyword evidence="4 6" id="KW-0472">Membrane</keyword>
<organism evidence="7 8">
    <name type="scientific">Lentithecium fluviatile CBS 122367</name>
    <dbReference type="NCBI Taxonomy" id="1168545"/>
    <lineage>
        <taxon>Eukaryota</taxon>
        <taxon>Fungi</taxon>
        <taxon>Dikarya</taxon>
        <taxon>Ascomycota</taxon>
        <taxon>Pezizomycotina</taxon>
        <taxon>Dothideomycetes</taxon>
        <taxon>Pleosporomycetidae</taxon>
        <taxon>Pleosporales</taxon>
        <taxon>Massarineae</taxon>
        <taxon>Lentitheciaceae</taxon>
        <taxon>Lentithecium</taxon>
    </lineage>
</organism>
<evidence type="ECO:0000256" key="3">
    <source>
        <dbReference type="ARBA" id="ARBA00022989"/>
    </source>
</evidence>
<dbReference type="Gene3D" id="1.20.58.340">
    <property type="entry name" value="Magnesium transport protein CorA, transmembrane region"/>
    <property type="match status" value="1"/>
</dbReference>
<name>A0A6G1ITD8_9PLEO</name>
<dbReference type="InterPro" id="IPR002523">
    <property type="entry name" value="MgTranspt_CorA/ZnTranspt_ZntB"/>
</dbReference>
<feature type="transmembrane region" description="Helical" evidence="6">
    <location>
        <begin position="1119"/>
        <end position="1143"/>
    </location>
</feature>
<evidence type="ECO:0000313" key="7">
    <source>
        <dbReference type="EMBL" id="KAF2681139.1"/>
    </source>
</evidence>
<evidence type="ECO:0000256" key="4">
    <source>
        <dbReference type="ARBA" id="ARBA00023136"/>
    </source>
</evidence>
<feature type="compositionally biased region" description="Polar residues" evidence="5">
    <location>
        <begin position="515"/>
        <end position="525"/>
    </location>
</feature>
<dbReference type="PANTHER" id="PTHR47685:SF1">
    <property type="entry name" value="MAGNESIUM TRANSPORT PROTEIN CORA"/>
    <property type="match status" value="1"/>
</dbReference>
<dbReference type="Gene3D" id="3.40.50.1820">
    <property type="entry name" value="alpha/beta hydrolase"/>
    <property type="match status" value="1"/>
</dbReference>
<dbReference type="PANTHER" id="PTHR47685">
    <property type="entry name" value="MAGNESIUM TRANSPORT PROTEIN CORA"/>
    <property type="match status" value="1"/>
</dbReference>
<accession>A0A6G1ITD8</accession>
<dbReference type="SUPFAM" id="SSF53474">
    <property type="entry name" value="alpha/beta-Hydrolases"/>
    <property type="match status" value="1"/>
</dbReference>
<reference evidence="7" key="1">
    <citation type="journal article" date="2020" name="Stud. Mycol.">
        <title>101 Dothideomycetes genomes: a test case for predicting lifestyles and emergence of pathogens.</title>
        <authorList>
            <person name="Haridas S."/>
            <person name="Albert R."/>
            <person name="Binder M."/>
            <person name="Bloem J."/>
            <person name="Labutti K."/>
            <person name="Salamov A."/>
            <person name="Andreopoulos B."/>
            <person name="Baker S."/>
            <person name="Barry K."/>
            <person name="Bills G."/>
            <person name="Bluhm B."/>
            <person name="Cannon C."/>
            <person name="Castanera R."/>
            <person name="Culley D."/>
            <person name="Daum C."/>
            <person name="Ezra D."/>
            <person name="Gonzalez J."/>
            <person name="Henrissat B."/>
            <person name="Kuo A."/>
            <person name="Liang C."/>
            <person name="Lipzen A."/>
            <person name="Lutzoni F."/>
            <person name="Magnuson J."/>
            <person name="Mondo S."/>
            <person name="Nolan M."/>
            <person name="Ohm R."/>
            <person name="Pangilinan J."/>
            <person name="Park H.-J."/>
            <person name="Ramirez L."/>
            <person name="Alfaro M."/>
            <person name="Sun H."/>
            <person name="Tritt A."/>
            <person name="Yoshinaga Y."/>
            <person name="Zwiers L.-H."/>
            <person name="Turgeon B."/>
            <person name="Goodwin S."/>
            <person name="Spatafora J."/>
            <person name="Crous P."/>
            <person name="Grigoriev I."/>
        </authorList>
    </citation>
    <scope>NUCLEOTIDE SEQUENCE</scope>
    <source>
        <strain evidence="7">CBS 122367</strain>
    </source>
</reference>
<feature type="region of interest" description="Disordered" evidence="5">
    <location>
        <begin position="367"/>
        <end position="389"/>
    </location>
</feature>
<feature type="compositionally biased region" description="Basic and acidic residues" evidence="5">
    <location>
        <begin position="431"/>
        <end position="442"/>
    </location>
</feature>
<dbReference type="InterPro" id="IPR045863">
    <property type="entry name" value="CorA_TM1_TM2"/>
</dbReference>
<evidence type="ECO:0000256" key="5">
    <source>
        <dbReference type="SAM" id="MobiDB-lite"/>
    </source>
</evidence>
<dbReference type="GO" id="GO:0016020">
    <property type="term" value="C:membrane"/>
    <property type="evidence" value="ECO:0007669"/>
    <property type="project" value="UniProtKB-SubCell"/>
</dbReference>
<dbReference type="InterPro" id="IPR050829">
    <property type="entry name" value="CorA_MIT"/>
</dbReference>
<dbReference type="AlphaFoldDB" id="A0A6G1ITD8"/>
<evidence type="ECO:0000256" key="1">
    <source>
        <dbReference type="ARBA" id="ARBA00004141"/>
    </source>
</evidence>
<evidence type="ECO:0008006" key="9">
    <source>
        <dbReference type="Google" id="ProtNLM"/>
    </source>
</evidence>